<dbReference type="PROSITE" id="PS50995">
    <property type="entry name" value="HTH_MARR_2"/>
    <property type="match status" value="1"/>
</dbReference>
<reference evidence="3" key="1">
    <citation type="journal article" date="2019" name="Int. J. Syst. Evol. Microbiol.">
        <title>The Global Catalogue of Microorganisms (GCM) 10K type strain sequencing project: providing services to taxonomists for standard genome sequencing and annotation.</title>
        <authorList>
            <consortium name="The Broad Institute Genomics Platform"/>
            <consortium name="The Broad Institute Genome Sequencing Center for Infectious Disease"/>
            <person name="Wu L."/>
            <person name="Ma J."/>
        </authorList>
    </citation>
    <scope>NUCLEOTIDE SEQUENCE [LARGE SCALE GENOMIC DNA]</scope>
    <source>
        <strain evidence="3">CGMCC 1.12471</strain>
    </source>
</reference>
<dbReference type="InterPro" id="IPR036388">
    <property type="entry name" value="WH-like_DNA-bd_sf"/>
</dbReference>
<evidence type="ECO:0000313" key="2">
    <source>
        <dbReference type="EMBL" id="MFD1721945.1"/>
    </source>
</evidence>
<name>A0ABW4LGP3_9MICO</name>
<dbReference type="Proteomes" id="UP001597347">
    <property type="component" value="Unassembled WGS sequence"/>
</dbReference>
<dbReference type="SMART" id="SM00347">
    <property type="entry name" value="HTH_MARR"/>
    <property type="match status" value="1"/>
</dbReference>
<evidence type="ECO:0000259" key="1">
    <source>
        <dbReference type="PROSITE" id="PS50995"/>
    </source>
</evidence>
<gene>
    <name evidence="2" type="ORF">ACFSBI_10305</name>
</gene>
<organism evidence="2 3">
    <name type="scientific">Amnibacterium endophyticum</name>
    <dbReference type="NCBI Taxonomy" id="2109337"/>
    <lineage>
        <taxon>Bacteria</taxon>
        <taxon>Bacillati</taxon>
        <taxon>Actinomycetota</taxon>
        <taxon>Actinomycetes</taxon>
        <taxon>Micrococcales</taxon>
        <taxon>Microbacteriaceae</taxon>
        <taxon>Amnibacterium</taxon>
    </lineage>
</organism>
<dbReference type="SUPFAM" id="SSF46785">
    <property type="entry name" value="Winged helix' DNA-binding domain"/>
    <property type="match status" value="1"/>
</dbReference>
<accession>A0ABW4LGP3</accession>
<proteinExistence type="predicted"/>
<dbReference type="Gene3D" id="1.10.10.10">
    <property type="entry name" value="Winged helix-like DNA-binding domain superfamily/Winged helix DNA-binding domain"/>
    <property type="match status" value="1"/>
</dbReference>
<sequence length="147" mass="15793">MAEASERLAAEAARELRTTVGRLRRRLREVSNEGALSASQTSVLARLARGEADSAAALAAAEGVRPQSMAATLGALEERGLIARAADPADARRAVVRLTDAGHARWAGDRAARQEWLARTLDERLDADDLRCVLAATAVLDRVVRQR</sequence>
<dbReference type="RefSeq" id="WP_377934626.1">
    <property type="nucleotide sequence ID" value="NZ_JBHUEA010000014.1"/>
</dbReference>
<feature type="domain" description="HTH marR-type" evidence="1">
    <location>
        <begin position="9"/>
        <end position="145"/>
    </location>
</feature>
<dbReference type="Pfam" id="PF12802">
    <property type="entry name" value="MarR_2"/>
    <property type="match status" value="1"/>
</dbReference>
<dbReference type="InterPro" id="IPR052526">
    <property type="entry name" value="HTH-type_Bedaq_tolerance"/>
</dbReference>
<dbReference type="InterPro" id="IPR000835">
    <property type="entry name" value="HTH_MarR-typ"/>
</dbReference>
<evidence type="ECO:0000313" key="3">
    <source>
        <dbReference type="Proteomes" id="UP001597347"/>
    </source>
</evidence>
<dbReference type="PANTHER" id="PTHR39515">
    <property type="entry name" value="CONSERVED PROTEIN"/>
    <property type="match status" value="1"/>
</dbReference>
<dbReference type="InterPro" id="IPR036390">
    <property type="entry name" value="WH_DNA-bd_sf"/>
</dbReference>
<dbReference type="PANTHER" id="PTHR39515:SF2">
    <property type="entry name" value="HTH-TYPE TRANSCRIPTIONAL REGULATOR RV0880"/>
    <property type="match status" value="1"/>
</dbReference>
<dbReference type="EMBL" id="JBHUEA010000014">
    <property type="protein sequence ID" value="MFD1721945.1"/>
    <property type="molecule type" value="Genomic_DNA"/>
</dbReference>
<protein>
    <submittedName>
        <fullName evidence="2">MarR family transcriptional regulator</fullName>
    </submittedName>
</protein>
<keyword evidence="3" id="KW-1185">Reference proteome</keyword>
<comment type="caution">
    <text evidence="2">The sequence shown here is derived from an EMBL/GenBank/DDBJ whole genome shotgun (WGS) entry which is preliminary data.</text>
</comment>